<dbReference type="GO" id="GO:0000271">
    <property type="term" value="P:polysaccharide biosynthetic process"/>
    <property type="evidence" value="ECO:0007669"/>
    <property type="project" value="TreeGrafter"/>
</dbReference>
<organism evidence="2 3">
    <name type="scientific">Candidatus Portnoybacteria bacterium CG10_big_fil_rev_8_21_14_0_10_44_7</name>
    <dbReference type="NCBI Taxonomy" id="1974816"/>
    <lineage>
        <taxon>Bacteria</taxon>
        <taxon>Candidatus Portnoyibacteriota</taxon>
    </lineage>
</organism>
<sequence>MNFLLYPNKKFKPGEDWIYYTKSVYGQEEIQAVVKALNEDWLGNGKYTVEFEKKVAEIFGKKYGLFVNSGSAANLLAFELLNFPKGSEVITPAMTFGTTIAPIIQKNLTPVLVDSQLGSYNIDLDKVEAAITPKTVAIMMPQIMGNINDMVRIREICDRHKLKLIEDSCDSIGGKFAGKPSGHWADITTTSFYASHNITAGGGGGMIMCNGQKMITRAKVLRDWGRALPEHYEHYEGAFEERYNFKLDNIDYDGKFAFLEVGYNMKAVEMQAAFALVQLSRLEAFNKTRKENFEKIYNFFKQYEKFFILPEVLPEAKVYWLSFPVTIRESSGIERKEMLRFLESNHIQTRVLFAGNILRHPAYKDNKYSIRVSGELTGADTVMKNTFLVAAHHGLNDDMIDYLSGKIREFLIQEGLISS</sequence>
<dbReference type="InterPro" id="IPR000653">
    <property type="entry name" value="DegT/StrS_aminotransferase"/>
</dbReference>
<reference evidence="3" key="1">
    <citation type="submission" date="2017-09" db="EMBL/GenBank/DDBJ databases">
        <title>Depth-based differentiation of microbial function through sediment-hosted aquifers and enrichment of novel symbionts in the deep terrestrial subsurface.</title>
        <authorList>
            <person name="Probst A.J."/>
            <person name="Ladd B."/>
            <person name="Jarett J.K."/>
            <person name="Geller-Mcgrath D.E."/>
            <person name="Sieber C.M.K."/>
            <person name="Emerson J.B."/>
            <person name="Anantharaman K."/>
            <person name="Thomas B.C."/>
            <person name="Malmstrom R."/>
            <person name="Stieglmeier M."/>
            <person name="Klingl A."/>
            <person name="Woyke T."/>
            <person name="Ryan C.M."/>
            <person name="Banfield J.F."/>
        </authorList>
    </citation>
    <scope>NUCLEOTIDE SEQUENCE [LARGE SCALE GENOMIC DNA]</scope>
</reference>
<dbReference type="Gene3D" id="3.90.1150.10">
    <property type="entry name" value="Aspartate Aminotransferase, domain 1"/>
    <property type="match status" value="1"/>
</dbReference>
<comment type="caution">
    <text evidence="2">The sequence shown here is derived from an EMBL/GenBank/DDBJ whole genome shotgun (WGS) entry which is preliminary data.</text>
</comment>
<gene>
    <name evidence="2" type="ORF">COU85_00375</name>
</gene>
<dbReference type="Proteomes" id="UP000231086">
    <property type="component" value="Unassembled WGS sequence"/>
</dbReference>
<dbReference type="SUPFAM" id="SSF53383">
    <property type="entry name" value="PLP-dependent transferases"/>
    <property type="match status" value="1"/>
</dbReference>
<dbReference type="GO" id="GO:0030170">
    <property type="term" value="F:pyridoxal phosphate binding"/>
    <property type="evidence" value="ECO:0007669"/>
    <property type="project" value="TreeGrafter"/>
</dbReference>
<evidence type="ECO:0000256" key="1">
    <source>
        <dbReference type="RuleBase" id="RU004508"/>
    </source>
</evidence>
<dbReference type="PIRSF" id="PIRSF000390">
    <property type="entry name" value="PLP_StrS"/>
    <property type="match status" value="1"/>
</dbReference>
<dbReference type="InterPro" id="IPR015422">
    <property type="entry name" value="PyrdxlP-dep_Trfase_small"/>
</dbReference>
<evidence type="ECO:0000313" key="3">
    <source>
        <dbReference type="Proteomes" id="UP000231086"/>
    </source>
</evidence>
<evidence type="ECO:0000313" key="2">
    <source>
        <dbReference type="EMBL" id="PJE60049.1"/>
    </source>
</evidence>
<dbReference type="InterPro" id="IPR015424">
    <property type="entry name" value="PyrdxlP-dep_Trfase"/>
</dbReference>
<dbReference type="InterPro" id="IPR015421">
    <property type="entry name" value="PyrdxlP-dep_Trfase_major"/>
</dbReference>
<dbReference type="EMBL" id="PFEA01000008">
    <property type="protein sequence ID" value="PJE60049.1"/>
    <property type="molecule type" value="Genomic_DNA"/>
</dbReference>
<proteinExistence type="inferred from homology"/>
<dbReference type="Gene3D" id="3.40.640.10">
    <property type="entry name" value="Type I PLP-dependent aspartate aminotransferase-like (Major domain)"/>
    <property type="match status" value="1"/>
</dbReference>
<dbReference type="PANTHER" id="PTHR30244">
    <property type="entry name" value="TRANSAMINASE"/>
    <property type="match status" value="1"/>
</dbReference>
<dbReference type="AlphaFoldDB" id="A0A2M8KJF5"/>
<dbReference type="GO" id="GO:0008483">
    <property type="term" value="F:transaminase activity"/>
    <property type="evidence" value="ECO:0007669"/>
    <property type="project" value="TreeGrafter"/>
</dbReference>
<dbReference type="Pfam" id="PF01041">
    <property type="entry name" value="DegT_DnrJ_EryC1"/>
    <property type="match status" value="1"/>
</dbReference>
<accession>A0A2M8KJF5</accession>
<dbReference type="CDD" id="cd00616">
    <property type="entry name" value="AHBA_syn"/>
    <property type="match status" value="1"/>
</dbReference>
<comment type="similarity">
    <text evidence="1">Belongs to the DegT/DnrJ/EryC1 family.</text>
</comment>
<protein>
    <submittedName>
        <fullName evidence="2">NarL family transcriptional regulator</fullName>
    </submittedName>
</protein>
<keyword evidence="1" id="KW-0663">Pyridoxal phosphate</keyword>
<dbReference type="PANTHER" id="PTHR30244:SF34">
    <property type="entry name" value="DTDP-4-AMINO-4,6-DIDEOXYGALACTOSE TRANSAMINASE"/>
    <property type="match status" value="1"/>
</dbReference>
<name>A0A2M8KJF5_9BACT</name>